<dbReference type="Proteomes" id="UP000077755">
    <property type="component" value="Chromosome 2"/>
</dbReference>
<protein>
    <submittedName>
        <fullName evidence="1">Uncharacterized protein</fullName>
    </submittedName>
</protein>
<reference evidence="1" key="1">
    <citation type="journal article" date="2016" name="Nat. Genet.">
        <title>A high-quality carrot genome assembly provides new insights into carotenoid accumulation and asterid genome evolution.</title>
        <authorList>
            <person name="Iorizzo M."/>
            <person name="Ellison S."/>
            <person name="Senalik D."/>
            <person name="Zeng P."/>
            <person name="Satapoomin P."/>
            <person name="Huang J."/>
            <person name="Bowman M."/>
            <person name="Iovene M."/>
            <person name="Sanseverino W."/>
            <person name="Cavagnaro P."/>
            <person name="Yildiz M."/>
            <person name="Macko-Podgorni A."/>
            <person name="Moranska E."/>
            <person name="Grzebelus E."/>
            <person name="Grzebelus D."/>
            <person name="Ashrafi H."/>
            <person name="Zheng Z."/>
            <person name="Cheng S."/>
            <person name="Spooner D."/>
            <person name="Van Deynze A."/>
            <person name="Simon P."/>
        </authorList>
    </citation>
    <scope>NUCLEOTIDE SEQUENCE</scope>
    <source>
        <tissue evidence="1">Leaf</tissue>
    </source>
</reference>
<dbReference type="AlphaFoldDB" id="A0A166CME3"/>
<dbReference type="EMBL" id="CP093344">
    <property type="protein sequence ID" value="WOG86254.1"/>
    <property type="molecule type" value="Genomic_DNA"/>
</dbReference>
<reference evidence="1" key="2">
    <citation type="submission" date="2022-03" db="EMBL/GenBank/DDBJ databases">
        <title>Draft title - Genomic analysis of global carrot germplasm unveils the trajectory of domestication and the origin of high carotenoid orange carrot.</title>
        <authorList>
            <person name="Iorizzo M."/>
            <person name="Ellison S."/>
            <person name="Senalik D."/>
            <person name="Macko-Podgorni A."/>
            <person name="Grzebelus D."/>
            <person name="Bostan H."/>
            <person name="Rolling W."/>
            <person name="Curaba J."/>
            <person name="Simon P."/>
        </authorList>
    </citation>
    <scope>NUCLEOTIDE SEQUENCE</scope>
    <source>
        <tissue evidence="1">Leaf</tissue>
    </source>
</reference>
<evidence type="ECO:0000313" key="1">
    <source>
        <dbReference type="EMBL" id="WOG86254.1"/>
    </source>
</evidence>
<keyword evidence="2" id="KW-1185">Reference proteome</keyword>
<gene>
    <name evidence="1" type="ORF">DCAR_0205455</name>
</gene>
<evidence type="ECO:0000313" key="2">
    <source>
        <dbReference type="Proteomes" id="UP000077755"/>
    </source>
</evidence>
<organism evidence="1 2">
    <name type="scientific">Daucus carota subsp. sativus</name>
    <name type="common">Carrot</name>
    <dbReference type="NCBI Taxonomy" id="79200"/>
    <lineage>
        <taxon>Eukaryota</taxon>
        <taxon>Viridiplantae</taxon>
        <taxon>Streptophyta</taxon>
        <taxon>Embryophyta</taxon>
        <taxon>Tracheophyta</taxon>
        <taxon>Spermatophyta</taxon>
        <taxon>Magnoliopsida</taxon>
        <taxon>eudicotyledons</taxon>
        <taxon>Gunneridae</taxon>
        <taxon>Pentapetalae</taxon>
        <taxon>asterids</taxon>
        <taxon>campanulids</taxon>
        <taxon>Apiales</taxon>
        <taxon>Apiaceae</taxon>
        <taxon>Apioideae</taxon>
        <taxon>Scandiceae</taxon>
        <taxon>Daucinae</taxon>
        <taxon>Daucus</taxon>
        <taxon>Daucus sect. Daucus</taxon>
    </lineage>
</organism>
<sequence>METCDKLYMFDRPMGGVEELLVWNQGMGLHHPNFMDVFVLHGAPDPVNFNQVDDLGLGQVNAPNIAQVEMKEPMDGVVQDSFVRSMGPKRLLLAHEPPLGDMD</sequence>
<name>A0A166CME3_DAUCS</name>
<accession>A0A166CME3</accession>
<proteinExistence type="predicted"/>
<dbReference type="Gramene" id="KZN04091">
    <property type="protein sequence ID" value="KZN04091"/>
    <property type="gene ID" value="DCAR_004928"/>
</dbReference>